<feature type="transmembrane region" description="Helical" evidence="7">
    <location>
        <begin position="213"/>
        <end position="234"/>
    </location>
</feature>
<dbReference type="STRING" id="67801.A0A1B0BZY4"/>
<dbReference type="PROSITE" id="PS50893">
    <property type="entry name" value="ABC_TRANSPORTER_2"/>
    <property type="match status" value="2"/>
</dbReference>
<feature type="transmembrane region" description="Helical" evidence="7">
    <location>
        <begin position="1061"/>
        <end position="1083"/>
    </location>
</feature>
<dbReference type="FunFam" id="3.40.50.300:FF:002470">
    <property type="entry name" value="ABC transporter, putative"/>
    <property type="match status" value="1"/>
</dbReference>
<dbReference type="CDD" id="cd03263">
    <property type="entry name" value="ABC_subfamily_A"/>
    <property type="match status" value="2"/>
</dbReference>
<sequence length="1619" mass="186293">MESTKIFWLFIYKQFMDLRFNWKSTGFLLLSIILAQYLIIYFAYQPFEPLTVFYSPQGPETLHEGCFFNSGIVHSQTFYSPNTTEVNTFITKMCGVDKHIKRFSHPQIMVKHIEECKEYCVGVYFHNFTSSRPLEYTIYTNRMKLKTEQRYVTDSLGSSYSQSRDYKDFLKLQHSINMAFTQEISDGQNTVKVRVDSMPFMRGGYFHNEAGLIFGYAFPICTIALMIITFIVPLVEEKRDGIKEFLAIATPLSYLNGFAFYIIRLMLYMIYADCVLVLATLYNSLGVIPVVYVFLLVFLFILSMMSFSYLISVFFNEVFHAKVCSFFLHCVPFTFLQIPNKVGVYLFSFNAFYEAWEVFQIFGNKCASFNFADLFVHITETRLSICQVYIILIVQSIIYALLYQYFAAMYPGIGGIRKPYFFFLKSKFWRNINTNDYITTTTDSSSDAIIIQDLQKEFQTCGRKILIADRLNMVIKNKRITVLLGHNGAGKTTTINMILGLVRKDKGKITVCSERDASSYRHLIGYCPQHNIHMPYMTCKQHLIFFAKLRGLTHREAAILANKLLQQLNLSKKAHNYGKNLSGGMKRRLSLGIAMAGDTKVIVLDEPSSGLDIESRRELWDVLLELRKTKAIMITTHHMEEAEVLGDTINILCNGRVLLTGAPLELKRKVGSGYILKLCTNPSQFNKDECLQFIRVDIPTANVMEIVPPTVLLSLPYQHHEKYGKILRRLEKYQQELGINTISMTDTTLEDVFLHSTSKVDEIDGAVNCHTDTDASIPYHRLDSMNSVSSFQQLKALAYKKTLFVKNEWRLASLMISIPFLLTTVAILIIHMSTVTTFGKGLDLSLPHYNDGVIYINIPQDPHESTLRISQLLHQRIVFNDHLQAKNLVLNGSNNVEEELIEMMKKDFFTFQREVIGCVKIDGGKSPTITILFSENMIHSSAILLNMVDNVINMWTKDVNQTTLKTIYAPVAIHDSSAASLQLSYYALFVPAGMFMLMFYFAMLPFMENRNGFKQLQPTSIAMYWFDVLIIDLLLYLGICFLLFGYQALIMPHELYEISDLINIISALFFYGLSYLPLVYMFANLFTALSTLSSCMSALFFVSFIPTIVLSISIGDMIKYSNFILLLRFMPDFNLAHQLRIINERFVNNHEETVPQNLRHELNTKHVLKLGNFYCYALIVFSFLMSFFVLVVENKKRRYAIENLLKCSKGAQKFDQFPTPNHEEDRLVQEEKSVVDQILKVQTDFENSYSEKQAIMKHHFNKHDFTSFLDNSEHEYPLFVQNLYKYYNELPAVCGLNFVVRKKECFGLLGVNGAGKTTTFEMIAANRILSAGIVKIDGVDISQETEYRHRFGYCPQNDCLNNFMTGYQTLKYMAFLRGINAPHVHHAAIYWLEKLDLLNYKDIQVKYYSGGTKRKLQTAAAMIGSPSLVLLDEPTTGVDPASRRFLWKSMQDFQKRDRTIVLTSHSMDECEHLCNRLAIMADGRLKCLGYVPELKQLHAAGFTISFKLVSTDVSDEDIQFITRELRSQFSKCNLRENHAGILTYFVKVNNSIIWSQVFLKSEQFFRASSHLIEEYSVNESTLEDIFLTCGTRNHRKTFVNDDYNHRTNETMTTSQIEDV</sequence>
<dbReference type="InterPro" id="IPR003593">
    <property type="entry name" value="AAA+_ATPase"/>
</dbReference>
<evidence type="ECO:0000256" key="4">
    <source>
        <dbReference type="ARBA" id="ARBA00022840"/>
    </source>
</evidence>
<evidence type="ECO:0000256" key="5">
    <source>
        <dbReference type="ARBA" id="ARBA00022989"/>
    </source>
</evidence>
<dbReference type="PANTHER" id="PTHR19229:SF250">
    <property type="entry name" value="ABC TRANSPORTER DOMAIN-CONTAINING PROTEIN-RELATED"/>
    <property type="match status" value="1"/>
</dbReference>
<dbReference type="VEuPathDB" id="VectorBase:GPPI045450"/>
<dbReference type="EMBL" id="JXJN01023328">
    <property type="status" value="NOT_ANNOTATED_CDS"/>
    <property type="molecule type" value="Genomic_DNA"/>
</dbReference>
<dbReference type="SMART" id="SM00382">
    <property type="entry name" value="AAA"/>
    <property type="match status" value="2"/>
</dbReference>
<keyword evidence="5 7" id="KW-1133">Transmembrane helix</keyword>
<feature type="domain" description="ABC transporter" evidence="8">
    <location>
        <begin position="449"/>
        <end position="679"/>
    </location>
</feature>
<feature type="transmembrane region" description="Helical" evidence="7">
    <location>
        <begin position="809"/>
        <end position="830"/>
    </location>
</feature>
<dbReference type="GO" id="GO:0016887">
    <property type="term" value="F:ATP hydrolysis activity"/>
    <property type="evidence" value="ECO:0007669"/>
    <property type="project" value="InterPro"/>
</dbReference>
<organism evidence="9 10">
    <name type="scientific">Glossina palpalis gambiensis</name>
    <dbReference type="NCBI Taxonomy" id="67801"/>
    <lineage>
        <taxon>Eukaryota</taxon>
        <taxon>Metazoa</taxon>
        <taxon>Ecdysozoa</taxon>
        <taxon>Arthropoda</taxon>
        <taxon>Hexapoda</taxon>
        <taxon>Insecta</taxon>
        <taxon>Pterygota</taxon>
        <taxon>Neoptera</taxon>
        <taxon>Endopterygota</taxon>
        <taxon>Diptera</taxon>
        <taxon>Brachycera</taxon>
        <taxon>Muscomorpha</taxon>
        <taxon>Hippoboscoidea</taxon>
        <taxon>Glossinidae</taxon>
        <taxon>Glossina</taxon>
    </lineage>
</organism>
<name>A0A1B0BZY4_9MUSC</name>
<feature type="transmembrane region" description="Helical" evidence="7">
    <location>
        <begin position="291"/>
        <end position="311"/>
    </location>
</feature>
<dbReference type="InterPro" id="IPR026082">
    <property type="entry name" value="ABCA"/>
</dbReference>
<feature type="transmembrane region" description="Helical" evidence="7">
    <location>
        <begin position="246"/>
        <end position="271"/>
    </location>
</feature>
<evidence type="ECO:0000313" key="10">
    <source>
        <dbReference type="Proteomes" id="UP000092460"/>
    </source>
</evidence>
<dbReference type="InterPro" id="IPR003439">
    <property type="entry name" value="ABC_transporter-like_ATP-bd"/>
</dbReference>
<dbReference type="EnsemblMetazoa" id="GPPI045450-RA">
    <property type="protein sequence ID" value="GPPI045450-PA"/>
    <property type="gene ID" value="GPPI045450"/>
</dbReference>
<keyword evidence="3" id="KW-0547">Nucleotide-binding</keyword>
<keyword evidence="10" id="KW-1185">Reference proteome</keyword>
<feature type="transmembrane region" description="Helical" evidence="7">
    <location>
        <begin position="20"/>
        <end position="44"/>
    </location>
</feature>
<dbReference type="InterPro" id="IPR013525">
    <property type="entry name" value="ABC2_TM"/>
</dbReference>
<dbReference type="Pfam" id="PF00005">
    <property type="entry name" value="ABC_tran"/>
    <property type="match status" value="2"/>
</dbReference>
<reference evidence="9" key="2">
    <citation type="submission" date="2020-05" db="UniProtKB">
        <authorList>
            <consortium name="EnsemblMetazoa"/>
        </authorList>
    </citation>
    <scope>IDENTIFICATION</scope>
    <source>
        <strain evidence="9">IAEA</strain>
    </source>
</reference>
<dbReference type="PROSITE" id="PS00211">
    <property type="entry name" value="ABC_TRANSPORTER_1"/>
    <property type="match status" value="1"/>
</dbReference>
<keyword evidence="4" id="KW-0067">ATP-binding</keyword>
<evidence type="ECO:0000256" key="2">
    <source>
        <dbReference type="ARBA" id="ARBA00022692"/>
    </source>
</evidence>
<feature type="transmembrane region" description="Helical" evidence="7">
    <location>
        <begin position="1089"/>
        <end position="1112"/>
    </location>
</feature>
<proteinExistence type="predicted"/>
<dbReference type="GO" id="GO:0016020">
    <property type="term" value="C:membrane"/>
    <property type="evidence" value="ECO:0007669"/>
    <property type="project" value="UniProtKB-SubCell"/>
</dbReference>
<evidence type="ECO:0000256" key="1">
    <source>
        <dbReference type="ARBA" id="ARBA00004141"/>
    </source>
</evidence>
<feature type="transmembrane region" description="Helical" evidence="7">
    <location>
        <begin position="983"/>
        <end position="1003"/>
    </location>
</feature>
<dbReference type="Pfam" id="PF12698">
    <property type="entry name" value="ABC2_membrane_3"/>
    <property type="match status" value="2"/>
</dbReference>
<dbReference type="SUPFAM" id="SSF52540">
    <property type="entry name" value="P-loop containing nucleoside triphosphate hydrolases"/>
    <property type="match status" value="2"/>
</dbReference>
<evidence type="ECO:0000256" key="6">
    <source>
        <dbReference type="ARBA" id="ARBA00023136"/>
    </source>
</evidence>
<evidence type="ECO:0000259" key="8">
    <source>
        <dbReference type="PROSITE" id="PS50893"/>
    </source>
</evidence>
<evidence type="ECO:0000256" key="3">
    <source>
        <dbReference type="ARBA" id="ARBA00022741"/>
    </source>
</evidence>
<dbReference type="FunFam" id="3.40.50.300:FF:000436">
    <property type="entry name" value="ATP binding cassette subfamily A member 9"/>
    <property type="match status" value="1"/>
</dbReference>
<keyword evidence="6 7" id="KW-0472">Membrane</keyword>
<feature type="transmembrane region" description="Helical" evidence="7">
    <location>
        <begin position="1023"/>
        <end position="1049"/>
    </location>
</feature>
<dbReference type="Proteomes" id="UP000092460">
    <property type="component" value="Unassembled WGS sequence"/>
</dbReference>
<feature type="transmembrane region" description="Helical" evidence="7">
    <location>
        <begin position="388"/>
        <end position="406"/>
    </location>
</feature>
<dbReference type="GO" id="GO:0005524">
    <property type="term" value="F:ATP binding"/>
    <property type="evidence" value="ECO:0007669"/>
    <property type="project" value="UniProtKB-KW"/>
</dbReference>
<evidence type="ECO:0000256" key="7">
    <source>
        <dbReference type="SAM" id="Phobius"/>
    </source>
</evidence>
<dbReference type="GO" id="GO:0140359">
    <property type="term" value="F:ABC-type transporter activity"/>
    <property type="evidence" value="ECO:0007669"/>
    <property type="project" value="InterPro"/>
</dbReference>
<dbReference type="InterPro" id="IPR017871">
    <property type="entry name" value="ABC_transporter-like_CS"/>
</dbReference>
<comment type="subcellular location">
    <subcellularLocation>
        <location evidence="1">Membrane</location>
        <topology evidence="1">Multi-pass membrane protein</topology>
    </subcellularLocation>
</comment>
<keyword evidence="2 7" id="KW-0812">Transmembrane</keyword>
<accession>A0A1B0BZY4</accession>
<dbReference type="Gene3D" id="3.40.50.300">
    <property type="entry name" value="P-loop containing nucleotide triphosphate hydrolases"/>
    <property type="match status" value="2"/>
</dbReference>
<dbReference type="PANTHER" id="PTHR19229">
    <property type="entry name" value="ATP-BINDING CASSETTE TRANSPORTER SUBFAMILY A ABCA"/>
    <property type="match status" value="1"/>
</dbReference>
<protein>
    <recommendedName>
        <fullName evidence="8">ABC transporter domain-containing protein</fullName>
    </recommendedName>
</protein>
<feature type="transmembrane region" description="Helical" evidence="7">
    <location>
        <begin position="1173"/>
        <end position="1192"/>
    </location>
</feature>
<dbReference type="InterPro" id="IPR027417">
    <property type="entry name" value="P-loop_NTPase"/>
</dbReference>
<feature type="domain" description="ABC transporter" evidence="8">
    <location>
        <begin position="1278"/>
        <end position="1507"/>
    </location>
</feature>
<dbReference type="GO" id="GO:0005319">
    <property type="term" value="F:lipid transporter activity"/>
    <property type="evidence" value="ECO:0007669"/>
    <property type="project" value="TreeGrafter"/>
</dbReference>
<evidence type="ECO:0000313" key="9">
    <source>
        <dbReference type="EnsemblMetazoa" id="GPPI045450-PA"/>
    </source>
</evidence>
<reference evidence="10" key="1">
    <citation type="submission" date="2015-01" db="EMBL/GenBank/DDBJ databases">
        <authorList>
            <person name="Aksoy S."/>
            <person name="Warren W."/>
            <person name="Wilson R.K."/>
        </authorList>
    </citation>
    <scope>NUCLEOTIDE SEQUENCE [LARGE SCALE GENOMIC DNA]</scope>
    <source>
        <strain evidence="10">IAEA</strain>
    </source>
</reference>